<name>A0A1H3MDJ4_9EURY</name>
<accession>A0A1H3MDJ4</accession>
<protein>
    <submittedName>
        <fullName evidence="1">Uncharacterized protein</fullName>
    </submittedName>
</protein>
<sequence>MIITGLLVNDWYGQFSVFCKLIRDSLSGIRKHQISDVCQRALGESAVIGDSYSNLQKYLHTFSENPRKSVDRTSLL</sequence>
<proteinExistence type="predicted"/>
<dbReference type="EMBL" id="FNPC01000009">
    <property type="protein sequence ID" value="SDY74666.1"/>
    <property type="molecule type" value="Genomic_DNA"/>
</dbReference>
<evidence type="ECO:0000313" key="2">
    <source>
        <dbReference type="Proteomes" id="UP000199079"/>
    </source>
</evidence>
<gene>
    <name evidence="1" type="ORF">SAMN05216564_10952</name>
</gene>
<dbReference type="Proteomes" id="UP000199079">
    <property type="component" value="Unassembled WGS sequence"/>
</dbReference>
<organism evidence="1 2">
    <name type="scientific">Halopenitus persicus</name>
    <dbReference type="NCBI Taxonomy" id="1048396"/>
    <lineage>
        <taxon>Archaea</taxon>
        <taxon>Methanobacteriati</taxon>
        <taxon>Methanobacteriota</taxon>
        <taxon>Stenosarchaea group</taxon>
        <taxon>Halobacteria</taxon>
        <taxon>Halobacteriales</taxon>
        <taxon>Haloferacaceae</taxon>
        <taxon>Halopenitus</taxon>
    </lineage>
</organism>
<dbReference type="AlphaFoldDB" id="A0A1H3MDJ4"/>
<evidence type="ECO:0000313" key="1">
    <source>
        <dbReference type="EMBL" id="SDY74666.1"/>
    </source>
</evidence>
<keyword evidence="2" id="KW-1185">Reference proteome</keyword>
<reference evidence="2" key="1">
    <citation type="submission" date="2016-10" db="EMBL/GenBank/DDBJ databases">
        <authorList>
            <person name="Varghese N."/>
            <person name="Submissions S."/>
        </authorList>
    </citation>
    <scope>NUCLEOTIDE SEQUENCE [LARGE SCALE GENOMIC DNA]</scope>
    <source>
        <strain evidence="2">DC30,IBRC 10041,KCTC 4046</strain>
    </source>
</reference>